<protein>
    <recommendedName>
        <fullName evidence="3">RiboL-PSP-HEPN domain-containing protein</fullName>
    </recommendedName>
</protein>
<name>A0A4E0QVM5_9GAMM</name>
<evidence type="ECO:0008006" key="3">
    <source>
        <dbReference type="Google" id="ProtNLM"/>
    </source>
</evidence>
<dbReference type="EMBL" id="JSZA02000018">
    <property type="protein sequence ID" value="TGO03440.1"/>
    <property type="molecule type" value="Genomic_DNA"/>
</dbReference>
<accession>A0A4E0QVM5</accession>
<evidence type="ECO:0000313" key="2">
    <source>
        <dbReference type="Proteomes" id="UP000030428"/>
    </source>
</evidence>
<comment type="caution">
    <text evidence="1">The sequence shown here is derived from an EMBL/GenBank/DDBJ whole genome shotgun (WGS) entry which is preliminary data.</text>
</comment>
<sequence>MSDKVSFSSATQSIEEISDYYKVTAEALRKYYNTTENSNPIPARFIGLSQNELEKELTERLNELNKNVSLSLLSAIEASLRIDYLNRVYRREKDDLSRVFREIHNKKGNKASLEEDILSSWKKYHPKYKSIFSDIMGALKYRHWLAHGRYWVPKLGRQYDFYSISIIAIRFYQDVPLIN</sequence>
<dbReference type="AlphaFoldDB" id="A0A4E0QVM5"/>
<gene>
    <name evidence="1" type="ORF">PN36_06315</name>
</gene>
<proteinExistence type="predicted"/>
<keyword evidence="2" id="KW-1185">Reference proteome</keyword>
<dbReference type="Proteomes" id="UP000030428">
    <property type="component" value="Unassembled WGS sequence"/>
</dbReference>
<evidence type="ECO:0000313" key="1">
    <source>
        <dbReference type="EMBL" id="TGO03440.1"/>
    </source>
</evidence>
<reference evidence="1 2" key="1">
    <citation type="journal article" date="2016" name="Front. Microbiol.">
        <title>Single-Cell (Meta-)Genomics of a Dimorphic Candidatus Thiomargarita nelsonii Reveals Genomic Plasticity.</title>
        <authorList>
            <person name="Flood B.E."/>
            <person name="Fliss P."/>
            <person name="Jones D.S."/>
            <person name="Dick G.J."/>
            <person name="Jain S."/>
            <person name="Kaster A.K."/>
            <person name="Winkel M."/>
            <person name="Mussmann M."/>
            <person name="Bailey J."/>
        </authorList>
    </citation>
    <scope>NUCLEOTIDE SEQUENCE [LARGE SCALE GENOMIC DNA]</scope>
    <source>
        <strain evidence="1">Hydrate Ridge</strain>
    </source>
</reference>
<organism evidence="1 2">
    <name type="scientific">Candidatus Thiomargarita nelsonii</name>
    <dbReference type="NCBI Taxonomy" id="1003181"/>
    <lineage>
        <taxon>Bacteria</taxon>
        <taxon>Pseudomonadati</taxon>
        <taxon>Pseudomonadota</taxon>
        <taxon>Gammaproteobacteria</taxon>
        <taxon>Thiotrichales</taxon>
        <taxon>Thiotrichaceae</taxon>
        <taxon>Thiomargarita</taxon>
    </lineage>
</organism>